<keyword evidence="3" id="KW-0805">Transcription regulation</keyword>
<feature type="domain" description="Sigma-54 factor interaction" evidence="7">
    <location>
        <begin position="133"/>
        <end position="361"/>
    </location>
</feature>
<protein>
    <submittedName>
        <fullName evidence="9">Sigma-54-dependent Fis family transcriptional regulator</fullName>
    </submittedName>
</protein>
<evidence type="ECO:0000259" key="8">
    <source>
        <dbReference type="PROSITE" id="PS50110"/>
    </source>
</evidence>
<dbReference type="InterPro" id="IPR025662">
    <property type="entry name" value="Sigma_54_int_dom_ATP-bd_1"/>
</dbReference>
<gene>
    <name evidence="9" type="ORF">EKO24_017855</name>
</gene>
<dbReference type="InterPro" id="IPR058031">
    <property type="entry name" value="AAA_lid_NorR"/>
</dbReference>
<dbReference type="InterPro" id="IPR002078">
    <property type="entry name" value="Sigma_54_int"/>
</dbReference>
<keyword evidence="1" id="KW-0547">Nucleotide-binding</keyword>
<evidence type="ECO:0000256" key="3">
    <source>
        <dbReference type="ARBA" id="ARBA00023015"/>
    </source>
</evidence>
<evidence type="ECO:0000256" key="2">
    <source>
        <dbReference type="ARBA" id="ARBA00022840"/>
    </source>
</evidence>
<reference evidence="9 10" key="1">
    <citation type="journal article" date="2019" name="Antonie Van Leeuwenhoek">
        <title>Description of 'Ca. Methylobacter oryzae' KRF1, a novel species from the environmentally important Methylobacter clade 2.</title>
        <authorList>
            <person name="Khatri K."/>
            <person name="Mohite J.A."/>
            <person name="Pandit P.S."/>
            <person name="Bahulikar R."/>
            <person name="Rahalkar M.C."/>
        </authorList>
    </citation>
    <scope>NUCLEOTIDE SEQUENCE [LARGE SCALE GENOMIC DNA]</scope>
    <source>
        <strain evidence="9 10">KRF1</strain>
    </source>
</reference>
<dbReference type="InterPro" id="IPR027417">
    <property type="entry name" value="P-loop_NTPase"/>
</dbReference>
<keyword evidence="4" id="KW-0238">DNA-binding</keyword>
<keyword evidence="10" id="KW-1185">Reference proteome</keyword>
<dbReference type="SUPFAM" id="SSF52172">
    <property type="entry name" value="CheY-like"/>
    <property type="match status" value="1"/>
</dbReference>
<dbReference type="SMART" id="SM00382">
    <property type="entry name" value="AAA"/>
    <property type="match status" value="1"/>
</dbReference>
<proteinExistence type="predicted"/>
<evidence type="ECO:0000256" key="6">
    <source>
        <dbReference type="PROSITE-ProRule" id="PRU00169"/>
    </source>
</evidence>
<dbReference type="SMART" id="SM00448">
    <property type="entry name" value="REC"/>
    <property type="match status" value="1"/>
</dbReference>
<evidence type="ECO:0000256" key="5">
    <source>
        <dbReference type="ARBA" id="ARBA00023163"/>
    </source>
</evidence>
<dbReference type="PROSITE" id="PS00688">
    <property type="entry name" value="SIGMA54_INTERACT_3"/>
    <property type="match status" value="1"/>
</dbReference>
<dbReference type="Proteomes" id="UP000733744">
    <property type="component" value="Unassembled WGS sequence"/>
</dbReference>
<organism evidence="9 10">
    <name type="scientific">Candidatus Methylobacter oryzae</name>
    <dbReference type="NCBI Taxonomy" id="2497749"/>
    <lineage>
        <taxon>Bacteria</taxon>
        <taxon>Pseudomonadati</taxon>
        <taxon>Pseudomonadota</taxon>
        <taxon>Gammaproteobacteria</taxon>
        <taxon>Methylococcales</taxon>
        <taxon>Methylococcaceae</taxon>
        <taxon>Methylobacter</taxon>
    </lineage>
</organism>
<dbReference type="PROSITE" id="PS50045">
    <property type="entry name" value="SIGMA54_INTERACT_4"/>
    <property type="match status" value="1"/>
</dbReference>
<dbReference type="InterPro" id="IPR009057">
    <property type="entry name" value="Homeodomain-like_sf"/>
</dbReference>
<dbReference type="Gene3D" id="3.40.50.300">
    <property type="entry name" value="P-loop containing nucleotide triphosphate hydrolases"/>
    <property type="match status" value="1"/>
</dbReference>
<dbReference type="PANTHER" id="PTHR32071">
    <property type="entry name" value="TRANSCRIPTIONAL REGULATORY PROTEIN"/>
    <property type="match status" value="1"/>
</dbReference>
<dbReference type="SUPFAM" id="SSF46689">
    <property type="entry name" value="Homeodomain-like"/>
    <property type="match status" value="1"/>
</dbReference>
<name>A0ABY3C6C0_9GAMM</name>
<dbReference type="Gene3D" id="1.10.10.60">
    <property type="entry name" value="Homeodomain-like"/>
    <property type="match status" value="1"/>
</dbReference>
<evidence type="ECO:0000256" key="4">
    <source>
        <dbReference type="ARBA" id="ARBA00023125"/>
    </source>
</evidence>
<dbReference type="Pfam" id="PF00158">
    <property type="entry name" value="Sigma54_activat"/>
    <property type="match status" value="1"/>
</dbReference>
<evidence type="ECO:0000256" key="1">
    <source>
        <dbReference type="ARBA" id="ARBA00022741"/>
    </source>
</evidence>
<dbReference type="PANTHER" id="PTHR32071:SF21">
    <property type="entry name" value="TRANSCRIPTIONAL REGULATORY PROTEIN FLGR"/>
    <property type="match status" value="1"/>
</dbReference>
<dbReference type="InterPro" id="IPR002197">
    <property type="entry name" value="HTH_Fis"/>
</dbReference>
<sequence length="465" mass="51710">MKQYDVLVVEDDLSLCEALCDTLEISGYRVVSARNGTEALIKLEQGQFKLVVSDVQMPVMDGFQLLKNIQHKYAETPVLLMTAFGTIPKAVEAMQAGAADYLIKPFDAQALVNKVADYVVTNPSAANTAVSERVVQDESMKKLYSLTAKVAKTDVSVLLQGESGTGKEVLAHYIHQNSMYYQGPFVAVNCAAIPENMLEAMLFGYEKGAYTGAVQSMPGKFEQAQDGTLLLDEIAEMDLSLQAKLLRVLQEKEVERLGSHKKLKLNVRVLAATNQKLKEQVEQGRFREDLYYRLSVFPINIPPLRNRPGDILPLARELMQRHQLEGKKLPEFDNEAIKKMSTYSWPGNVRELDNVVQRALILRTGDRITVDDLVFEDTGLTVDAIDRNSSIETVKGGYPAEVKDEKPEICALGEGVRSAEESIILQTLQMENGSRKITAEKLGISPRTLRYKMARMKDAGVIISC</sequence>
<dbReference type="PROSITE" id="PS50110">
    <property type="entry name" value="RESPONSE_REGULATORY"/>
    <property type="match status" value="1"/>
</dbReference>
<dbReference type="Pfam" id="PF00072">
    <property type="entry name" value="Response_reg"/>
    <property type="match status" value="1"/>
</dbReference>
<dbReference type="EMBL" id="RYFG02000115">
    <property type="protein sequence ID" value="TRW90824.1"/>
    <property type="molecule type" value="Genomic_DNA"/>
</dbReference>
<evidence type="ECO:0000259" key="7">
    <source>
        <dbReference type="PROSITE" id="PS50045"/>
    </source>
</evidence>
<keyword evidence="5" id="KW-0804">Transcription</keyword>
<dbReference type="Gene3D" id="3.40.50.2300">
    <property type="match status" value="1"/>
</dbReference>
<dbReference type="Pfam" id="PF02954">
    <property type="entry name" value="HTH_8"/>
    <property type="match status" value="1"/>
</dbReference>
<dbReference type="CDD" id="cd00009">
    <property type="entry name" value="AAA"/>
    <property type="match status" value="1"/>
</dbReference>
<dbReference type="RefSeq" id="WP_127027593.1">
    <property type="nucleotide sequence ID" value="NZ_RYFG02000115.1"/>
</dbReference>
<dbReference type="PROSITE" id="PS00675">
    <property type="entry name" value="SIGMA54_INTERACT_1"/>
    <property type="match status" value="1"/>
</dbReference>
<dbReference type="InterPro" id="IPR001789">
    <property type="entry name" value="Sig_transdc_resp-reg_receiver"/>
</dbReference>
<evidence type="ECO:0000313" key="10">
    <source>
        <dbReference type="Proteomes" id="UP000733744"/>
    </source>
</evidence>
<accession>A0ABY3C6C0</accession>
<dbReference type="SUPFAM" id="SSF52540">
    <property type="entry name" value="P-loop containing nucleoside triphosphate hydrolases"/>
    <property type="match status" value="1"/>
</dbReference>
<dbReference type="Pfam" id="PF25601">
    <property type="entry name" value="AAA_lid_14"/>
    <property type="match status" value="1"/>
</dbReference>
<dbReference type="Gene3D" id="1.10.8.60">
    <property type="match status" value="1"/>
</dbReference>
<keyword evidence="2" id="KW-0067">ATP-binding</keyword>
<dbReference type="InterPro" id="IPR025944">
    <property type="entry name" value="Sigma_54_int_dom_CS"/>
</dbReference>
<feature type="modified residue" description="4-aspartylphosphate" evidence="6">
    <location>
        <position position="54"/>
    </location>
</feature>
<dbReference type="InterPro" id="IPR011006">
    <property type="entry name" value="CheY-like_superfamily"/>
</dbReference>
<feature type="domain" description="Response regulatory" evidence="8">
    <location>
        <begin position="5"/>
        <end position="119"/>
    </location>
</feature>
<dbReference type="InterPro" id="IPR003593">
    <property type="entry name" value="AAA+_ATPase"/>
</dbReference>
<evidence type="ECO:0000313" key="9">
    <source>
        <dbReference type="EMBL" id="TRW90824.1"/>
    </source>
</evidence>
<keyword evidence="6" id="KW-0597">Phosphoprotein</keyword>
<comment type="caution">
    <text evidence="9">The sequence shown here is derived from an EMBL/GenBank/DDBJ whole genome shotgun (WGS) entry which is preliminary data.</text>
</comment>